<dbReference type="CDD" id="cd00448">
    <property type="entry name" value="YjgF_YER057c_UK114_family"/>
    <property type="match status" value="1"/>
</dbReference>
<comment type="caution">
    <text evidence="1">The sequence shown here is derived from an EMBL/GenBank/DDBJ whole genome shotgun (WGS) entry which is preliminary data.</text>
</comment>
<dbReference type="PANTHER" id="PTHR43857:SF1">
    <property type="entry name" value="YJGH FAMILY PROTEIN"/>
    <property type="match status" value="1"/>
</dbReference>
<dbReference type="InterPro" id="IPR035959">
    <property type="entry name" value="RutC-like_sf"/>
</dbReference>
<organism evidence="1 2">
    <name type="scientific">Cystobacter fuscus (strain ATCC 25194 / DSM 2262 / NBRC 100088 / M29)</name>
    <dbReference type="NCBI Taxonomy" id="1242864"/>
    <lineage>
        <taxon>Bacteria</taxon>
        <taxon>Pseudomonadati</taxon>
        <taxon>Myxococcota</taxon>
        <taxon>Myxococcia</taxon>
        <taxon>Myxococcales</taxon>
        <taxon>Cystobacterineae</taxon>
        <taxon>Archangiaceae</taxon>
        <taxon>Cystobacter</taxon>
    </lineage>
</organism>
<protein>
    <submittedName>
        <fullName evidence="1">Translation initiation inhibitor, yjgF family</fullName>
    </submittedName>
</protein>
<evidence type="ECO:0000313" key="2">
    <source>
        <dbReference type="Proteomes" id="UP000011682"/>
    </source>
</evidence>
<dbReference type="SUPFAM" id="SSF55298">
    <property type="entry name" value="YjgF-like"/>
    <property type="match status" value="1"/>
</dbReference>
<proteinExistence type="predicted"/>
<dbReference type="eggNOG" id="COG0251">
    <property type="taxonomic scope" value="Bacteria"/>
</dbReference>
<dbReference type="PANTHER" id="PTHR43857">
    <property type="entry name" value="BLR7761 PROTEIN"/>
    <property type="match status" value="1"/>
</dbReference>
<accession>S9QAH1</accession>
<keyword evidence="2" id="KW-1185">Reference proteome</keyword>
<gene>
    <name evidence="1" type="ORF">D187_004095</name>
</gene>
<reference evidence="1" key="1">
    <citation type="submission" date="2013-05" db="EMBL/GenBank/DDBJ databases">
        <title>Genome assembly of Cystobacter fuscus DSM 2262.</title>
        <authorList>
            <person name="Sharma G."/>
            <person name="Khatri I."/>
            <person name="Kaur C."/>
            <person name="Mayilraj S."/>
            <person name="Subramanian S."/>
        </authorList>
    </citation>
    <scope>NUCLEOTIDE SEQUENCE [LARGE SCALE GENOMIC DNA]</scope>
    <source>
        <strain evidence="1">DSM 2262</strain>
    </source>
</reference>
<evidence type="ECO:0000313" key="1">
    <source>
        <dbReference type="EMBL" id="EPX58339.1"/>
    </source>
</evidence>
<dbReference type="Proteomes" id="UP000011682">
    <property type="component" value="Unassembled WGS sequence"/>
</dbReference>
<dbReference type="EMBL" id="ANAH02000025">
    <property type="protein sequence ID" value="EPX58339.1"/>
    <property type="molecule type" value="Genomic_DNA"/>
</dbReference>
<dbReference type="Pfam" id="PF01042">
    <property type="entry name" value="Ribonuc_L-PSP"/>
    <property type="match status" value="1"/>
</dbReference>
<dbReference type="InterPro" id="IPR006175">
    <property type="entry name" value="YjgF/YER057c/UK114"/>
</dbReference>
<name>S9QAH1_CYSF2</name>
<sequence>MGSVYDSAITPSTRRTPMPVTLLNPAGLLNTDALRYRQVAIATGTRQVHVAGQVAYDANGQLVARGDLAGQVAQAYRNVAIALAAAGATFSDVVRLTVYVVDWKREMISDFLAGIEQVAEELKIAPAPASLIGVSVLFEPGVLVEIEATAVVG</sequence>
<dbReference type="AlphaFoldDB" id="S9QAH1"/>
<dbReference type="Gene3D" id="3.30.1330.40">
    <property type="entry name" value="RutC-like"/>
    <property type="match status" value="1"/>
</dbReference>